<keyword evidence="2" id="KW-1185">Reference proteome</keyword>
<gene>
    <name evidence="1" type="ORF">BASA50_003957</name>
</gene>
<reference evidence="1 2" key="1">
    <citation type="submission" date="2021-02" db="EMBL/GenBank/DDBJ databases">
        <title>Variation within the Batrachochytrium salamandrivorans European outbreak.</title>
        <authorList>
            <person name="Kelly M."/>
            <person name="Pasmans F."/>
            <person name="Shea T.P."/>
            <person name="Munoz J.F."/>
            <person name="Carranza S."/>
            <person name="Cuomo C.A."/>
            <person name="Martel A."/>
        </authorList>
    </citation>
    <scope>NUCLEOTIDE SEQUENCE [LARGE SCALE GENOMIC DNA]</scope>
    <source>
        <strain evidence="1 2">AMFP18/2</strain>
    </source>
</reference>
<organism evidence="1 2">
    <name type="scientific">Batrachochytrium salamandrivorans</name>
    <dbReference type="NCBI Taxonomy" id="1357716"/>
    <lineage>
        <taxon>Eukaryota</taxon>
        <taxon>Fungi</taxon>
        <taxon>Fungi incertae sedis</taxon>
        <taxon>Chytridiomycota</taxon>
        <taxon>Chytridiomycota incertae sedis</taxon>
        <taxon>Chytridiomycetes</taxon>
        <taxon>Rhizophydiales</taxon>
        <taxon>Rhizophydiales incertae sedis</taxon>
        <taxon>Batrachochytrium</taxon>
    </lineage>
</organism>
<sequence>MTKAKPQVDLRNGQSSAREQTFPIHGSVGSALIEGEEFICIDISHKGSTGMVVIAAVVLSGGTGGFCLNNYTWVDDVIPPGMVTDAECIGDNLDSIGICTDMDH</sequence>
<dbReference type="Proteomes" id="UP001648503">
    <property type="component" value="Unassembled WGS sequence"/>
</dbReference>
<name>A0ABQ8FJM6_9FUNG</name>
<evidence type="ECO:0000313" key="1">
    <source>
        <dbReference type="EMBL" id="KAH6598074.1"/>
    </source>
</evidence>
<proteinExistence type="predicted"/>
<protein>
    <submittedName>
        <fullName evidence="1">Uncharacterized protein</fullName>
    </submittedName>
</protein>
<dbReference type="EMBL" id="JAFCIX010000116">
    <property type="protein sequence ID" value="KAH6598074.1"/>
    <property type="molecule type" value="Genomic_DNA"/>
</dbReference>
<accession>A0ABQ8FJM6</accession>
<evidence type="ECO:0000313" key="2">
    <source>
        <dbReference type="Proteomes" id="UP001648503"/>
    </source>
</evidence>
<comment type="caution">
    <text evidence="1">The sequence shown here is derived from an EMBL/GenBank/DDBJ whole genome shotgun (WGS) entry which is preliminary data.</text>
</comment>